<dbReference type="Pfam" id="PF22600">
    <property type="entry name" value="MTPAP-like_central"/>
    <property type="match status" value="1"/>
</dbReference>
<dbReference type="InterPro" id="IPR002058">
    <property type="entry name" value="PAP_assoc"/>
</dbReference>
<feature type="region of interest" description="Disordered" evidence="10">
    <location>
        <begin position="703"/>
        <end position="828"/>
    </location>
</feature>
<feature type="region of interest" description="Disordered" evidence="10">
    <location>
        <begin position="78"/>
        <end position="101"/>
    </location>
</feature>
<name>A0AAI9EFB6_9PEZI</name>
<dbReference type="SUPFAM" id="SSF81301">
    <property type="entry name" value="Nucleotidyltransferase"/>
    <property type="match status" value="1"/>
</dbReference>
<comment type="cofactor">
    <cofactor evidence="1">
        <name>Mn(2+)</name>
        <dbReference type="ChEBI" id="CHEBI:29035"/>
    </cofactor>
</comment>
<dbReference type="AlphaFoldDB" id="A0AAI9EFB6"/>
<dbReference type="GO" id="GO:0005737">
    <property type="term" value="C:cytoplasm"/>
    <property type="evidence" value="ECO:0007669"/>
    <property type="project" value="UniProtKB-SubCell"/>
</dbReference>
<gene>
    <name evidence="13" type="ORF">LECACI_7A009292</name>
</gene>
<evidence type="ECO:0000259" key="11">
    <source>
        <dbReference type="Pfam" id="PF03828"/>
    </source>
</evidence>
<dbReference type="PANTHER" id="PTHR12271:SF40">
    <property type="entry name" value="POLY(A) RNA POLYMERASE GLD2"/>
    <property type="match status" value="1"/>
</dbReference>
<feature type="region of interest" description="Disordered" evidence="10">
    <location>
        <begin position="132"/>
        <end position="155"/>
    </location>
</feature>
<dbReference type="GO" id="GO:0010605">
    <property type="term" value="P:negative regulation of macromolecule metabolic process"/>
    <property type="evidence" value="ECO:0007669"/>
    <property type="project" value="UniProtKB-ARBA"/>
</dbReference>
<keyword evidence="8" id="KW-0479">Metal-binding</keyword>
<evidence type="ECO:0000256" key="3">
    <source>
        <dbReference type="ARBA" id="ARBA00004496"/>
    </source>
</evidence>
<feature type="compositionally biased region" description="Basic and acidic residues" evidence="10">
    <location>
        <begin position="732"/>
        <end position="765"/>
    </location>
</feature>
<keyword evidence="14" id="KW-1185">Reference proteome</keyword>
<evidence type="ECO:0000256" key="9">
    <source>
        <dbReference type="ARBA" id="ARBA00022842"/>
    </source>
</evidence>
<accession>A0AAI9EFB6</accession>
<dbReference type="InterPro" id="IPR043519">
    <property type="entry name" value="NT_sf"/>
</dbReference>
<reference evidence="13" key="1">
    <citation type="submission" date="2023-11" db="EMBL/GenBank/DDBJ databases">
        <authorList>
            <person name="Alioto T."/>
            <person name="Alioto T."/>
            <person name="Gomez Garrido J."/>
        </authorList>
    </citation>
    <scope>NUCLEOTIDE SEQUENCE</scope>
</reference>
<evidence type="ECO:0000256" key="5">
    <source>
        <dbReference type="ARBA" id="ARBA00012388"/>
    </source>
</evidence>
<feature type="region of interest" description="Disordered" evidence="10">
    <location>
        <begin position="1"/>
        <end position="60"/>
    </location>
</feature>
<keyword evidence="9" id="KW-0460">Magnesium</keyword>
<dbReference type="GO" id="GO:0031123">
    <property type="term" value="P:RNA 3'-end processing"/>
    <property type="evidence" value="ECO:0007669"/>
    <property type="project" value="TreeGrafter"/>
</dbReference>
<protein>
    <recommendedName>
        <fullName evidence="5">polynucleotide adenylyltransferase</fullName>
        <ecNumber evidence="5">2.7.7.19</ecNumber>
    </recommendedName>
</protein>
<dbReference type="Gene3D" id="3.30.460.10">
    <property type="entry name" value="Beta Polymerase, domain 2"/>
    <property type="match status" value="1"/>
</dbReference>
<feature type="compositionally biased region" description="Basic and acidic residues" evidence="10">
    <location>
        <begin position="786"/>
        <end position="812"/>
    </location>
</feature>
<comment type="caution">
    <text evidence="13">The sequence shown here is derived from an EMBL/GenBank/DDBJ whole genome shotgun (WGS) entry which is preliminary data.</text>
</comment>
<dbReference type="SUPFAM" id="SSF81631">
    <property type="entry name" value="PAP/OAS1 substrate-binding domain"/>
    <property type="match status" value="1"/>
</dbReference>
<evidence type="ECO:0000256" key="4">
    <source>
        <dbReference type="ARBA" id="ARBA00008593"/>
    </source>
</evidence>
<feature type="compositionally biased region" description="Low complexity" evidence="10">
    <location>
        <begin position="815"/>
        <end position="828"/>
    </location>
</feature>
<evidence type="ECO:0000256" key="7">
    <source>
        <dbReference type="ARBA" id="ARBA00022679"/>
    </source>
</evidence>
<evidence type="ECO:0000259" key="12">
    <source>
        <dbReference type="Pfam" id="PF22600"/>
    </source>
</evidence>
<dbReference type="EMBL" id="CAVMBE010000105">
    <property type="protein sequence ID" value="CAK4034134.1"/>
    <property type="molecule type" value="Genomic_DNA"/>
</dbReference>
<feature type="compositionally biased region" description="Pro residues" evidence="10">
    <location>
        <begin position="88"/>
        <end position="101"/>
    </location>
</feature>
<dbReference type="EC" id="2.7.7.19" evidence="5"/>
<dbReference type="GO" id="GO:1990817">
    <property type="term" value="F:poly(A) RNA polymerase activity"/>
    <property type="evidence" value="ECO:0007669"/>
    <property type="project" value="UniProtKB-EC"/>
</dbReference>
<feature type="region of interest" description="Disordered" evidence="10">
    <location>
        <begin position="344"/>
        <end position="366"/>
    </location>
</feature>
<feature type="domain" description="PAP-associated" evidence="11">
    <location>
        <begin position="580"/>
        <end position="653"/>
    </location>
</feature>
<dbReference type="GO" id="GO:0050265">
    <property type="term" value="F:RNA uridylyltransferase activity"/>
    <property type="evidence" value="ECO:0007669"/>
    <property type="project" value="TreeGrafter"/>
</dbReference>
<comment type="cofactor">
    <cofactor evidence="2">
        <name>Mg(2+)</name>
        <dbReference type="ChEBI" id="CHEBI:18420"/>
    </cofactor>
</comment>
<dbReference type="PANTHER" id="PTHR12271">
    <property type="entry name" value="POLY A POLYMERASE CID PAP -RELATED"/>
    <property type="match status" value="1"/>
</dbReference>
<comment type="similarity">
    <text evidence="4">Belongs to the DNA polymerase type-B-like family.</text>
</comment>
<comment type="subcellular location">
    <subcellularLocation>
        <location evidence="3">Cytoplasm</location>
    </subcellularLocation>
</comment>
<keyword evidence="7" id="KW-0808">Transferase</keyword>
<evidence type="ECO:0000256" key="1">
    <source>
        <dbReference type="ARBA" id="ARBA00001936"/>
    </source>
</evidence>
<organism evidence="13 14">
    <name type="scientific">Lecanosticta acicola</name>
    <dbReference type="NCBI Taxonomy" id="111012"/>
    <lineage>
        <taxon>Eukaryota</taxon>
        <taxon>Fungi</taxon>
        <taxon>Dikarya</taxon>
        <taxon>Ascomycota</taxon>
        <taxon>Pezizomycotina</taxon>
        <taxon>Dothideomycetes</taxon>
        <taxon>Dothideomycetidae</taxon>
        <taxon>Mycosphaerellales</taxon>
        <taxon>Mycosphaerellaceae</taxon>
        <taxon>Lecanosticta</taxon>
    </lineage>
</organism>
<dbReference type="Pfam" id="PF03828">
    <property type="entry name" value="PAP_assoc"/>
    <property type="match status" value="1"/>
</dbReference>
<evidence type="ECO:0000256" key="2">
    <source>
        <dbReference type="ARBA" id="ARBA00001946"/>
    </source>
</evidence>
<keyword evidence="6" id="KW-0963">Cytoplasm</keyword>
<evidence type="ECO:0000313" key="14">
    <source>
        <dbReference type="Proteomes" id="UP001296104"/>
    </source>
</evidence>
<dbReference type="Gene3D" id="1.10.1410.10">
    <property type="match status" value="1"/>
</dbReference>
<dbReference type="GO" id="GO:0046872">
    <property type="term" value="F:metal ion binding"/>
    <property type="evidence" value="ECO:0007669"/>
    <property type="project" value="UniProtKB-KW"/>
</dbReference>
<dbReference type="InterPro" id="IPR054708">
    <property type="entry name" value="MTPAP-like_central"/>
</dbReference>
<sequence>MDGRAPNQPPANFEDQFRQMVLNSPSENTPRVRLPPPNYGPNYVQPQPIQPQYDGSPAYCAPAMPQYPRRGLPVQRRHIAPDPMQGPDQPPPQPLPHAMPPYIRPRGNAHLGAPQNMHQTNQLHYQQLHYRGRPGHARGAGRGGPGQRQQRQQQVQLDPNAFARGGRVQGQVRPHLFEPNAQLQDPNFTYNDQRELQNQYLQDTVQKVVPPVEMSQAERGSKETFQETLQKLCHELCEENPKLPKVQLECFGSFASGFASTGSDMDLALVVQDQSSTEAVFSMLEDDLPRSLEKKLLQAGHGARLLTRTRVPIIKVCQSPGASFLDKLVVERERWESLPIEKKYPHLYPEGDDDGEDAPQSTGGARVEAAVTSAAVQGVVADASIIETKDTVTKESTLREISTGTSETALETAHIVTTNTDTSNHVKQKRDYNNTWTRERKPGPLDFPKDGVGIQCDINFFNPLGLHNTQMLRCYSLCDPRVRPMVLFVKSWAKLRKINSSYSGTLSSYGFVLMVLHYLMNVARPPVIPNLQHSWRPDRRCTPRGANKVEVDGWDVDFWRNEDEIKSAFQMGQMSSNQESVGSLLVGFFQYFSAQMRGAQFRWTTEVLSLRTEGGILTKTSKGWVKATTEESGGKKVQYRYLFCIEDPFELAHNVARTVTHNGIVAIRDEFRRAYRILLHVGQGRPSQEGELFAELVEAEQPVETSDGLKPLEATADASKWRPDNSATKPILETKQDIAQRQKPTDRGQGKARADLPKQDAKAIDVGDQEAFPSLSAASAPRKRQKEKDMSSIDGKKAQAYLEEYRRKKAEAEAEQTANQSAEWVLHD</sequence>
<evidence type="ECO:0000256" key="6">
    <source>
        <dbReference type="ARBA" id="ARBA00022490"/>
    </source>
</evidence>
<evidence type="ECO:0000256" key="8">
    <source>
        <dbReference type="ARBA" id="ARBA00022723"/>
    </source>
</evidence>
<evidence type="ECO:0000256" key="10">
    <source>
        <dbReference type="SAM" id="MobiDB-lite"/>
    </source>
</evidence>
<evidence type="ECO:0000313" key="13">
    <source>
        <dbReference type="EMBL" id="CAK4034134.1"/>
    </source>
</evidence>
<dbReference type="Proteomes" id="UP001296104">
    <property type="component" value="Unassembled WGS sequence"/>
</dbReference>
<feature type="domain" description="Poly(A) RNA polymerase mitochondrial-like central palm" evidence="12">
    <location>
        <begin position="202"/>
        <end position="319"/>
    </location>
</feature>
<proteinExistence type="inferred from homology"/>